<dbReference type="Gene3D" id="3.10.450.620">
    <property type="entry name" value="JHP933, nucleotidyltransferase-like core domain"/>
    <property type="match status" value="1"/>
</dbReference>
<proteinExistence type="predicted"/>
<evidence type="ECO:0000313" key="1">
    <source>
        <dbReference type="EMBL" id="ACL02852.1"/>
    </source>
</evidence>
<name>B8F9A6_DESAL</name>
<gene>
    <name evidence="1" type="ordered locus">Dalk_1149</name>
</gene>
<dbReference type="Pfam" id="PF08843">
    <property type="entry name" value="AbiEii"/>
    <property type="match status" value="1"/>
</dbReference>
<dbReference type="KEGG" id="dal:Dalk_1149"/>
<evidence type="ECO:0000313" key="2">
    <source>
        <dbReference type="Proteomes" id="UP000000739"/>
    </source>
</evidence>
<reference evidence="1 2" key="1">
    <citation type="journal article" date="2012" name="Environ. Microbiol.">
        <title>The genome sequence of Desulfatibacillum alkenivorans AK-01: a blueprint for anaerobic alkane oxidation.</title>
        <authorList>
            <person name="Callaghan A.V."/>
            <person name="Morris B.E."/>
            <person name="Pereira I.A."/>
            <person name="McInerney M.J."/>
            <person name="Austin R.N."/>
            <person name="Groves J.T."/>
            <person name="Kukor J.J."/>
            <person name="Suflita J.M."/>
            <person name="Young L.Y."/>
            <person name="Zylstra G.J."/>
            <person name="Wawrik B."/>
        </authorList>
    </citation>
    <scope>NUCLEOTIDE SEQUENCE [LARGE SCALE GENOMIC DNA]</scope>
    <source>
        <strain evidence="1 2">AK-01</strain>
    </source>
</reference>
<evidence type="ECO:0008006" key="3">
    <source>
        <dbReference type="Google" id="ProtNLM"/>
    </source>
</evidence>
<dbReference type="Proteomes" id="UP000000739">
    <property type="component" value="Chromosome"/>
</dbReference>
<sequence>MEGISLLKKSVDKTVIQNISLELGLDPSFIEKDWYAVQLLVLLSDFKSDKEVKIVFSGGTSLSKGYGLIKRFSEDLDFILTIPVGSSLSAGQRKAFRKELVLAIQRDERFNIDEDKIQRGDSHRFFKIPIQYDRIYDAASLRPHLQLEMSFKELNRPFERRSIRSMASEMAKSDPELEIDCVSAIETAGDKLSALTWRILVRDRADEKDDPTIIRHLHDLAALENMILDASDDFVSSAKKSLEQDKNQRGGDIIANMSVIDRLANTLKILKEDDLYKKEYTMFVTSMSYAPEDELTGFEGAVHALERIIHHYNALSE</sequence>
<dbReference type="AlphaFoldDB" id="B8F9A6"/>
<dbReference type="HOGENOM" id="CLU_075553_0_0_7"/>
<dbReference type="RefSeq" id="WP_012610289.1">
    <property type="nucleotide sequence ID" value="NC_011768.1"/>
</dbReference>
<keyword evidence="2" id="KW-1185">Reference proteome</keyword>
<organism evidence="1 2">
    <name type="scientific">Desulfatibacillum aliphaticivorans</name>
    <dbReference type="NCBI Taxonomy" id="218208"/>
    <lineage>
        <taxon>Bacteria</taxon>
        <taxon>Pseudomonadati</taxon>
        <taxon>Thermodesulfobacteriota</taxon>
        <taxon>Desulfobacteria</taxon>
        <taxon>Desulfobacterales</taxon>
        <taxon>Desulfatibacillaceae</taxon>
        <taxon>Desulfatibacillum</taxon>
    </lineage>
</organism>
<dbReference type="InterPro" id="IPR014942">
    <property type="entry name" value="AbiEii"/>
</dbReference>
<protein>
    <recommendedName>
        <fullName evidence="3">Nucleotidyl transferase AbiEii/AbiGii toxin family protein</fullName>
    </recommendedName>
</protein>
<dbReference type="EMBL" id="CP001322">
    <property type="protein sequence ID" value="ACL02852.1"/>
    <property type="molecule type" value="Genomic_DNA"/>
</dbReference>
<dbReference type="eggNOG" id="COG2253">
    <property type="taxonomic scope" value="Bacteria"/>
</dbReference>
<accession>B8F9A6</accession>